<accession>A0A3P8F0F4</accession>
<organism evidence="4 5">
    <name type="scientific">Heligmosomoides polygyrus</name>
    <name type="common">Parasitic roundworm</name>
    <dbReference type="NCBI Taxonomy" id="6339"/>
    <lineage>
        <taxon>Eukaryota</taxon>
        <taxon>Metazoa</taxon>
        <taxon>Ecdysozoa</taxon>
        <taxon>Nematoda</taxon>
        <taxon>Chromadorea</taxon>
        <taxon>Rhabditida</taxon>
        <taxon>Rhabditina</taxon>
        <taxon>Rhabditomorpha</taxon>
        <taxon>Strongyloidea</taxon>
        <taxon>Heligmosomidae</taxon>
        <taxon>Heligmosomoides</taxon>
    </lineage>
</organism>
<dbReference type="Pfam" id="PF14051">
    <property type="entry name" value="DPF1-3_N"/>
    <property type="match status" value="1"/>
</dbReference>
<dbReference type="Proteomes" id="UP000050761">
    <property type="component" value="Unassembled WGS sequence"/>
</dbReference>
<proteinExistence type="predicted"/>
<dbReference type="AlphaFoldDB" id="A0A183GXA1"/>
<feature type="region of interest" description="Disordered" evidence="1">
    <location>
        <begin position="77"/>
        <end position="163"/>
    </location>
</feature>
<feature type="compositionally biased region" description="Low complexity" evidence="1">
    <location>
        <begin position="132"/>
        <end position="143"/>
    </location>
</feature>
<dbReference type="WBParaSite" id="HPBE_0002732101-mRNA-1">
    <property type="protein sequence ID" value="HPBE_0002732101-mRNA-1"/>
    <property type="gene ID" value="HPBE_0002732101"/>
</dbReference>
<evidence type="ECO:0000256" key="1">
    <source>
        <dbReference type="SAM" id="MobiDB-lite"/>
    </source>
</evidence>
<feature type="domain" description="DPF1-3 N-terminal" evidence="2">
    <location>
        <begin position="1"/>
        <end position="47"/>
    </location>
</feature>
<dbReference type="InterPro" id="IPR025750">
    <property type="entry name" value="DPF1-3_N"/>
</dbReference>
<feature type="compositionally biased region" description="Acidic residues" evidence="1">
    <location>
        <begin position="103"/>
        <end position="122"/>
    </location>
</feature>
<evidence type="ECO:0000313" key="3">
    <source>
        <dbReference type="EMBL" id="VDP62721.1"/>
    </source>
</evidence>
<accession>A0A183GXA1</accession>
<protein>
    <submittedName>
        <fullName evidence="5">Requiem_N domain-containing protein</fullName>
    </submittedName>
</protein>
<keyword evidence="4" id="KW-1185">Reference proteome</keyword>
<evidence type="ECO:0000313" key="5">
    <source>
        <dbReference type="WBParaSite" id="HPBE_0002732101-mRNA-1"/>
    </source>
</evidence>
<evidence type="ECO:0000259" key="2">
    <source>
        <dbReference type="Pfam" id="PF14051"/>
    </source>
</evidence>
<gene>
    <name evidence="3" type="ORF">HPBE_LOCUS27320</name>
</gene>
<dbReference type="OrthoDB" id="1903104at2759"/>
<dbReference type="EMBL" id="UZAH01043039">
    <property type="protein sequence ID" value="VDP62721.1"/>
    <property type="molecule type" value="Genomic_DNA"/>
</dbReference>
<reference evidence="5" key="2">
    <citation type="submission" date="2019-09" db="UniProtKB">
        <authorList>
            <consortium name="WormBaseParasite"/>
        </authorList>
    </citation>
    <scope>IDENTIFICATION</scope>
</reference>
<sequence>MRYPFFDQQTGTAHRFNPVFYRFPSQRASSTDPNTVIHYTTQRWRRRPSTNSSDAIEMKMFLRDNPALDAALTTTASAPQPEVIDPGFDCAQSKGTPKGLFDFTEEGDEDASNDDGGSDEDDWGAKRKSRKAPGSSSGSGSASKNRKKASDTPRGLRANVATASAVQDAADEMNYYCKRE</sequence>
<evidence type="ECO:0000313" key="4">
    <source>
        <dbReference type="Proteomes" id="UP000050761"/>
    </source>
</evidence>
<name>A0A183GXA1_HELPZ</name>
<reference evidence="3 4" key="1">
    <citation type="submission" date="2018-11" db="EMBL/GenBank/DDBJ databases">
        <authorList>
            <consortium name="Pathogen Informatics"/>
        </authorList>
    </citation>
    <scope>NUCLEOTIDE SEQUENCE [LARGE SCALE GENOMIC DNA]</scope>
</reference>